<sequence length="360" mass="35623">MATAYSFDSSVPGVGGTADFPSRAARPDIGRAGAVLRRGLAVTFGLVVAAAAILGTAQAPASAAPVPGTVNQCNYIQNGGGNEIACDVTITNYLDLDTGLSRSDITVRTCEGAVGELLCTDIPVSFPTATTVVDQCNTSANGGGSIATCNVTVVNNIIGDATTSPATVDQCNGSGAEGPEPRLNCSPVSATTSATITQCNASANGGGAAFRVTCTVDPSTVSAALPVTIRQCNDSVNGGGSTLTCTASITHRILPAGTVVPTPTQPPVSTDTPTTASAVPNRSATAANPLIPIASGGGGRGAGYATELAETGTEALPVFLVAAGALLMGGILLTVMLVRRRTAQVQATSDSSELASGPRL</sequence>
<reference evidence="3 4" key="1">
    <citation type="submission" date="2019-03" db="EMBL/GenBank/DDBJ databases">
        <title>Genomics of glacier-inhabiting Cryobacterium strains.</title>
        <authorList>
            <person name="Liu Q."/>
            <person name="Xin Y.-H."/>
        </authorList>
    </citation>
    <scope>NUCLEOTIDE SEQUENCE [LARGE SCALE GENOMIC DNA]</scope>
    <source>
        <strain evidence="3 4">RHLS22-1</strain>
    </source>
</reference>
<feature type="compositionally biased region" description="Low complexity" evidence="1">
    <location>
        <begin position="261"/>
        <end position="275"/>
    </location>
</feature>
<proteinExistence type="predicted"/>
<dbReference type="Proteomes" id="UP000297907">
    <property type="component" value="Unassembled WGS sequence"/>
</dbReference>
<keyword evidence="2" id="KW-0472">Membrane</keyword>
<keyword evidence="2" id="KW-0812">Transmembrane</keyword>
<evidence type="ECO:0000313" key="3">
    <source>
        <dbReference type="EMBL" id="TFC03522.1"/>
    </source>
</evidence>
<evidence type="ECO:0000256" key="2">
    <source>
        <dbReference type="SAM" id="Phobius"/>
    </source>
</evidence>
<feature type="transmembrane region" description="Helical" evidence="2">
    <location>
        <begin position="316"/>
        <end position="338"/>
    </location>
</feature>
<comment type="caution">
    <text evidence="3">The sequence shown here is derived from an EMBL/GenBank/DDBJ whole genome shotgun (WGS) entry which is preliminary data.</text>
</comment>
<evidence type="ECO:0000256" key="1">
    <source>
        <dbReference type="SAM" id="MobiDB-lite"/>
    </source>
</evidence>
<accession>A0A4V3ICW1</accession>
<evidence type="ECO:0008006" key="5">
    <source>
        <dbReference type="Google" id="ProtNLM"/>
    </source>
</evidence>
<dbReference type="AlphaFoldDB" id="A0A4V3ICW1"/>
<gene>
    <name evidence="3" type="ORF">E3O42_06630</name>
</gene>
<name>A0A4V3ICW1_9MICO</name>
<organism evidence="3 4">
    <name type="scientific">Cryobacterium adonitolivorans</name>
    <dbReference type="NCBI Taxonomy" id="1259189"/>
    <lineage>
        <taxon>Bacteria</taxon>
        <taxon>Bacillati</taxon>
        <taxon>Actinomycetota</taxon>
        <taxon>Actinomycetes</taxon>
        <taxon>Micrococcales</taxon>
        <taxon>Microbacteriaceae</taxon>
        <taxon>Cryobacterium</taxon>
    </lineage>
</organism>
<feature type="region of interest" description="Disordered" evidence="1">
    <location>
        <begin position="261"/>
        <end position="280"/>
    </location>
</feature>
<evidence type="ECO:0000313" key="4">
    <source>
        <dbReference type="Proteomes" id="UP000297907"/>
    </source>
</evidence>
<protein>
    <recommendedName>
        <fullName evidence="5">LPXTG cell wall anchor domain-containing protein</fullName>
    </recommendedName>
</protein>
<dbReference type="EMBL" id="SOFL01000022">
    <property type="protein sequence ID" value="TFC03522.1"/>
    <property type="molecule type" value="Genomic_DNA"/>
</dbReference>
<keyword evidence="2" id="KW-1133">Transmembrane helix</keyword>
<dbReference type="RefSeq" id="WP_134453182.1">
    <property type="nucleotide sequence ID" value="NZ_SOFL01000022.1"/>
</dbReference>
<dbReference type="OrthoDB" id="5117512at2"/>
<keyword evidence="4" id="KW-1185">Reference proteome</keyword>